<keyword evidence="2" id="KW-1185">Reference proteome</keyword>
<organism evidence="1 2">
    <name type="scientific">Methylomonas methanica (strain DSM 25384 / MC09)</name>
    <dbReference type="NCBI Taxonomy" id="857087"/>
    <lineage>
        <taxon>Bacteria</taxon>
        <taxon>Pseudomonadati</taxon>
        <taxon>Pseudomonadota</taxon>
        <taxon>Gammaproteobacteria</taxon>
        <taxon>Methylococcales</taxon>
        <taxon>Methylococcaceae</taxon>
        <taxon>Methylomonas</taxon>
    </lineage>
</organism>
<dbReference type="KEGG" id="mmt:Metme_1961"/>
<dbReference type="Pfam" id="PF06296">
    <property type="entry name" value="RelE"/>
    <property type="match status" value="1"/>
</dbReference>
<dbReference type="STRING" id="857087.Metme_1961"/>
<dbReference type="HOGENOM" id="CLU_132631_1_2_6"/>
<evidence type="ECO:0000313" key="1">
    <source>
        <dbReference type="EMBL" id="AEG00374.1"/>
    </source>
</evidence>
<protein>
    <submittedName>
        <fullName evidence="1">Uncharacterized protein</fullName>
    </submittedName>
</protein>
<proteinExistence type="predicted"/>
<name>G0A544_METMM</name>
<accession>G0A544</accession>
<dbReference type="eggNOG" id="COG4737">
    <property type="taxonomic scope" value="Bacteria"/>
</dbReference>
<dbReference type="InterPro" id="IPR009387">
    <property type="entry name" value="HigB-2"/>
</dbReference>
<dbReference type="Proteomes" id="UP000008888">
    <property type="component" value="Chromosome"/>
</dbReference>
<gene>
    <name evidence="1" type="ordered locus">Metme_1961</name>
</gene>
<reference evidence="1 2" key="1">
    <citation type="journal article" date="2011" name="J. Bacteriol.">
        <title>Complete Genome Sequence of the Aerobic Marine Methanotroph Methylomonas methanica MC09.</title>
        <authorList>
            <person name="Boden R."/>
            <person name="Cunliffe M."/>
            <person name="Scanlan J."/>
            <person name="Moussard H."/>
            <person name="Kits K.D."/>
            <person name="Klotz M.G."/>
            <person name="Jetten M.S."/>
            <person name="Vuilleumier S."/>
            <person name="Han J."/>
            <person name="Peters L."/>
            <person name="Mikhailova N."/>
            <person name="Teshima H."/>
            <person name="Tapia R."/>
            <person name="Kyrpides N."/>
            <person name="Ivanova N."/>
            <person name="Pagani I."/>
            <person name="Cheng J.F."/>
            <person name="Goodwin L."/>
            <person name="Han C."/>
            <person name="Hauser L."/>
            <person name="Land M.L."/>
            <person name="Lapidus A."/>
            <person name="Lucas S."/>
            <person name="Pitluck S."/>
            <person name="Woyke T."/>
            <person name="Stein L."/>
            <person name="Murrell J.C."/>
        </authorList>
    </citation>
    <scope>NUCLEOTIDE SEQUENCE [LARGE SCALE GENOMIC DNA]</scope>
    <source>
        <strain evidence="1 2">MC09</strain>
    </source>
</reference>
<reference evidence="2" key="3">
    <citation type="submission" date="2011-05" db="EMBL/GenBank/DDBJ databases">
        <title>Complete sequence of Methylomonas methanica MC09.</title>
        <authorList>
            <consortium name="US DOE Joint Genome Institute"/>
            <person name="Lucas S."/>
            <person name="Han J."/>
            <person name="Lapidus A."/>
            <person name="Cheng J.-F."/>
            <person name="Goodwin L."/>
            <person name="Pitluck S."/>
            <person name="Peters L."/>
            <person name="Mikhailova N."/>
            <person name="Teshima H."/>
            <person name="Han C."/>
            <person name="Tapia R."/>
            <person name="Land M."/>
            <person name="Hauser L."/>
            <person name="Kyrpides N."/>
            <person name="Ivanova N."/>
            <person name="Pagani I."/>
            <person name="Stein L."/>
            <person name="Woyke T."/>
        </authorList>
    </citation>
    <scope>NUCLEOTIDE SEQUENCE [LARGE SCALE GENOMIC DNA]</scope>
    <source>
        <strain evidence="2">MC09</strain>
    </source>
</reference>
<reference key="2">
    <citation type="submission" date="2011-05" db="EMBL/GenBank/DDBJ databases">
        <title>Complete genome sequence of the aerobic marine methanotroph Methylomonas methanica MC09.</title>
        <authorList>
            <person name="Boden R."/>
            <person name="Cunliffe M."/>
            <person name="Scanlan J."/>
            <person name="Moussard H."/>
            <person name="Kits K.D."/>
            <person name="Klotz M."/>
            <person name="Jetten M."/>
            <person name="Vuilleumier S."/>
            <person name="Han J."/>
            <person name="Peters L."/>
            <person name="Mikhailova N."/>
            <person name="Teshima H."/>
            <person name="Tapia R."/>
            <person name="Kyrpides N."/>
            <person name="Ivanova N."/>
            <person name="Pagani I."/>
            <person name="Cheng J.-F."/>
            <person name="Goodwin L."/>
            <person name="Han C."/>
            <person name="Hauser L."/>
            <person name="Land M."/>
            <person name="Lapidus A."/>
            <person name="Lucas S."/>
            <person name="Pitluck S."/>
            <person name="Woyke T."/>
            <person name="Stein L.Y."/>
            <person name="Murrell C."/>
        </authorList>
    </citation>
    <scope>NUCLEOTIDE SEQUENCE</scope>
    <source>
        <strain>MC09</strain>
    </source>
</reference>
<evidence type="ECO:0000313" key="2">
    <source>
        <dbReference type="Proteomes" id="UP000008888"/>
    </source>
</evidence>
<dbReference type="AlphaFoldDB" id="G0A544"/>
<sequence>MAINMKSLLESKSMSRLGGGVIKQRVARSSGGKSGGFRTLILFRISSLAFFVHGFAKNEQANIDDDELVALRKLAAVMLEYDDAALNCALANKTLIEVICDEKTIP</sequence>
<dbReference type="EMBL" id="CP002738">
    <property type="protein sequence ID" value="AEG00374.1"/>
    <property type="molecule type" value="Genomic_DNA"/>
</dbReference>